<feature type="region of interest" description="Disordered" evidence="1">
    <location>
        <begin position="64"/>
        <end position="85"/>
    </location>
</feature>
<accession>A0ABQ7WKS2</accession>
<name>A0ABQ7WKS2_SOLTU</name>
<protein>
    <submittedName>
        <fullName evidence="2">Uncharacterized protein</fullName>
    </submittedName>
</protein>
<keyword evidence="3" id="KW-1185">Reference proteome</keyword>
<dbReference type="Proteomes" id="UP000826656">
    <property type="component" value="Unassembled WGS sequence"/>
</dbReference>
<comment type="caution">
    <text evidence="2">The sequence shown here is derived from an EMBL/GenBank/DDBJ whole genome shotgun (WGS) entry which is preliminary data.</text>
</comment>
<evidence type="ECO:0000313" key="3">
    <source>
        <dbReference type="Proteomes" id="UP000826656"/>
    </source>
</evidence>
<proteinExistence type="predicted"/>
<sequence length="85" mass="9451">MEEVKKDLMKNLDIEIKDDISMASTSHTNDDDDNACIAGEGEDAYSNEEIDIEALLRNYQQQIEESSSTNTAVKGKNKVSRNGIL</sequence>
<dbReference type="EMBL" id="JAIVGD010000001">
    <property type="protein sequence ID" value="KAH0781362.1"/>
    <property type="molecule type" value="Genomic_DNA"/>
</dbReference>
<evidence type="ECO:0000256" key="1">
    <source>
        <dbReference type="SAM" id="MobiDB-lite"/>
    </source>
</evidence>
<gene>
    <name evidence="2" type="ORF">KY290_000960</name>
</gene>
<organism evidence="2 3">
    <name type="scientific">Solanum tuberosum</name>
    <name type="common">Potato</name>
    <dbReference type="NCBI Taxonomy" id="4113"/>
    <lineage>
        <taxon>Eukaryota</taxon>
        <taxon>Viridiplantae</taxon>
        <taxon>Streptophyta</taxon>
        <taxon>Embryophyta</taxon>
        <taxon>Tracheophyta</taxon>
        <taxon>Spermatophyta</taxon>
        <taxon>Magnoliopsida</taxon>
        <taxon>eudicotyledons</taxon>
        <taxon>Gunneridae</taxon>
        <taxon>Pentapetalae</taxon>
        <taxon>asterids</taxon>
        <taxon>lamiids</taxon>
        <taxon>Solanales</taxon>
        <taxon>Solanaceae</taxon>
        <taxon>Solanoideae</taxon>
        <taxon>Solaneae</taxon>
        <taxon>Solanum</taxon>
    </lineage>
</organism>
<reference evidence="2 3" key="1">
    <citation type="journal article" date="2021" name="bioRxiv">
        <title>Chromosome-scale and haplotype-resolved genome assembly of a tetraploid potato cultivar.</title>
        <authorList>
            <person name="Sun H."/>
            <person name="Jiao W.-B."/>
            <person name="Krause K."/>
            <person name="Campoy J.A."/>
            <person name="Goel M."/>
            <person name="Folz-Donahue K."/>
            <person name="Kukat C."/>
            <person name="Huettel B."/>
            <person name="Schneeberger K."/>
        </authorList>
    </citation>
    <scope>NUCLEOTIDE SEQUENCE [LARGE SCALE GENOMIC DNA]</scope>
    <source>
        <strain evidence="2">SolTubOtavaFocal</strain>
        <tissue evidence="2">Leaves</tissue>
    </source>
</reference>
<evidence type="ECO:0000313" key="2">
    <source>
        <dbReference type="EMBL" id="KAH0781362.1"/>
    </source>
</evidence>